<evidence type="ECO:0000256" key="1">
    <source>
        <dbReference type="ARBA" id="ARBA00022598"/>
    </source>
</evidence>
<comment type="caution">
    <text evidence="5">The sequence shown here is derived from an EMBL/GenBank/DDBJ whole genome shotgun (WGS) entry which is preliminary data.</text>
</comment>
<dbReference type="PANTHER" id="PTHR10890:SF3">
    <property type="entry name" value="CYSTEINE--TRNA LIGASE, CYTOPLASMIC"/>
    <property type="match status" value="1"/>
</dbReference>
<dbReference type="InterPro" id="IPR014729">
    <property type="entry name" value="Rossmann-like_a/b/a_fold"/>
</dbReference>
<reference evidence="5" key="1">
    <citation type="journal article" date="2014" name="Front. Microbiol.">
        <title>High frequency of phylogenetically diverse reductive dehalogenase-homologous genes in deep subseafloor sedimentary metagenomes.</title>
        <authorList>
            <person name="Kawai M."/>
            <person name="Futagami T."/>
            <person name="Toyoda A."/>
            <person name="Takaki Y."/>
            <person name="Nishi S."/>
            <person name="Hori S."/>
            <person name="Arai W."/>
            <person name="Tsubouchi T."/>
            <person name="Morono Y."/>
            <person name="Uchiyama I."/>
            <person name="Ito T."/>
            <person name="Fujiyama A."/>
            <person name="Inagaki F."/>
            <person name="Takami H."/>
        </authorList>
    </citation>
    <scope>NUCLEOTIDE SEQUENCE</scope>
    <source>
        <strain evidence="5">Expedition CK06-06</strain>
    </source>
</reference>
<gene>
    <name evidence="5" type="ORF">S06H3_59823</name>
</gene>
<dbReference type="GO" id="GO:0004817">
    <property type="term" value="F:cysteine-tRNA ligase activity"/>
    <property type="evidence" value="ECO:0007669"/>
    <property type="project" value="TreeGrafter"/>
</dbReference>
<dbReference type="InterPro" id="IPR024909">
    <property type="entry name" value="Cys-tRNA/MSH_ligase"/>
</dbReference>
<evidence type="ECO:0000256" key="3">
    <source>
        <dbReference type="ARBA" id="ARBA00022840"/>
    </source>
</evidence>
<dbReference type="GO" id="GO:0005829">
    <property type="term" value="C:cytosol"/>
    <property type="evidence" value="ECO:0007669"/>
    <property type="project" value="TreeGrafter"/>
</dbReference>
<protein>
    <recommendedName>
        <fullName evidence="4">tRNA synthetases class I catalytic domain-containing protein</fullName>
    </recommendedName>
</protein>
<feature type="non-terminal residue" evidence="5">
    <location>
        <position position="168"/>
    </location>
</feature>
<name>X1QC42_9ZZZZ</name>
<dbReference type="Gene3D" id="3.40.50.620">
    <property type="entry name" value="HUPs"/>
    <property type="match status" value="1"/>
</dbReference>
<keyword evidence="2" id="KW-0547">Nucleotide-binding</keyword>
<dbReference type="AlphaFoldDB" id="X1QC42"/>
<organism evidence="5">
    <name type="scientific">marine sediment metagenome</name>
    <dbReference type="NCBI Taxonomy" id="412755"/>
    <lineage>
        <taxon>unclassified sequences</taxon>
        <taxon>metagenomes</taxon>
        <taxon>ecological metagenomes</taxon>
    </lineage>
</organism>
<accession>X1QC42</accession>
<evidence type="ECO:0000259" key="4">
    <source>
        <dbReference type="Pfam" id="PF01406"/>
    </source>
</evidence>
<dbReference type="PANTHER" id="PTHR10890">
    <property type="entry name" value="CYSTEINYL-TRNA SYNTHETASE"/>
    <property type="match status" value="1"/>
</dbReference>
<dbReference type="GO" id="GO:0005524">
    <property type="term" value="F:ATP binding"/>
    <property type="evidence" value="ECO:0007669"/>
    <property type="project" value="UniProtKB-KW"/>
</dbReference>
<dbReference type="InterPro" id="IPR032678">
    <property type="entry name" value="tRNA-synt_1_cat_dom"/>
</dbReference>
<dbReference type="Pfam" id="PF01406">
    <property type="entry name" value="tRNA-synt_1e"/>
    <property type="match status" value="1"/>
</dbReference>
<dbReference type="SUPFAM" id="SSF52374">
    <property type="entry name" value="Nucleotidylyl transferase"/>
    <property type="match status" value="1"/>
</dbReference>
<dbReference type="PRINTS" id="PR00983">
    <property type="entry name" value="TRNASYNTHCYS"/>
</dbReference>
<keyword evidence="1" id="KW-0436">Ligase</keyword>
<keyword evidence="3" id="KW-0067">ATP-binding</keyword>
<dbReference type="GO" id="GO:0006423">
    <property type="term" value="P:cysteinyl-tRNA aminoacylation"/>
    <property type="evidence" value="ECO:0007669"/>
    <property type="project" value="TreeGrafter"/>
</dbReference>
<feature type="domain" description="tRNA synthetases class I catalytic" evidence="4">
    <location>
        <begin position="16"/>
        <end position="167"/>
    </location>
</feature>
<dbReference type="EMBL" id="BARV01038933">
    <property type="protein sequence ID" value="GAI52371.1"/>
    <property type="molecule type" value="Genomic_DNA"/>
</dbReference>
<proteinExistence type="predicted"/>
<evidence type="ECO:0000256" key="2">
    <source>
        <dbReference type="ARBA" id="ARBA00022741"/>
    </source>
</evidence>
<sequence length="168" mass="19496">MTLQIYNSLTRKKEKFVPVEKDKVKMYICGMTVYSDAHIGHARTYLAFDVIRRYFEYKRYKVTYVQNITDVDDKIITAANNEGIDALEYSKRFTDRCLGDLDKLGIRRADLYPKASETIPDMIKMTEKIIEKGYGYEADGDVYFSVEKFDDYGKLSGQNIEEMKAGAR</sequence>
<evidence type="ECO:0000313" key="5">
    <source>
        <dbReference type="EMBL" id="GAI52371.1"/>
    </source>
</evidence>